<dbReference type="InterPro" id="IPR050490">
    <property type="entry name" value="Bact_solute-bd_prot1"/>
</dbReference>
<comment type="caution">
    <text evidence="1">The sequence shown here is derived from an EMBL/GenBank/DDBJ whole genome shotgun (WGS) entry which is preliminary data.</text>
</comment>
<dbReference type="Gene3D" id="3.40.190.10">
    <property type="entry name" value="Periplasmic binding protein-like II"/>
    <property type="match status" value="1"/>
</dbReference>
<dbReference type="InterPro" id="IPR006059">
    <property type="entry name" value="SBP"/>
</dbReference>
<dbReference type="CDD" id="cd14489">
    <property type="entry name" value="CBM_SBP_bac_1_like"/>
    <property type="match status" value="1"/>
</dbReference>
<gene>
    <name evidence="1" type="ORF">ACFPQ4_04590</name>
</gene>
<dbReference type="Proteomes" id="UP001596108">
    <property type="component" value="Unassembled WGS sequence"/>
</dbReference>
<organism evidence="1 2">
    <name type="scientific">Cohnella yongneupensis</name>
    <dbReference type="NCBI Taxonomy" id="425006"/>
    <lineage>
        <taxon>Bacteria</taxon>
        <taxon>Bacillati</taxon>
        <taxon>Bacillota</taxon>
        <taxon>Bacilli</taxon>
        <taxon>Bacillales</taxon>
        <taxon>Paenibacillaceae</taxon>
        <taxon>Cohnella</taxon>
    </lineage>
</organism>
<reference evidence="2" key="1">
    <citation type="journal article" date="2019" name="Int. J. Syst. Evol. Microbiol.">
        <title>The Global Catalogue of Microorganisms (GCM) 10K type strain sequencing project: providing services to taxonomists for standard genome sequencing and annotation.</title>
        <authorList>
            <consortium name="The Broad Institute Genomics Platform"/>
            <consortium name="The Broad Institute Genome Sequencing Center for Infectious Disease"/>
            <person name="Wu L."/>
            <person name="Ma J."/>
        </authorList>
    </citation>
    <scope>NUCLEOTIDE SEQUENCE [LARGE SCALE GENOMIC DNA]</scope>
    <source>
        <strain evidence="2">CGMCC 1.18578</strain>
    </source>
</reference>
<accession>A0ABW0QYQ2</accession>
<dbReference type="Gene3D" id="2.60.120.260">
    <property type="entry name" value="Galactose-binding domain-like"/>
    <property type="match status" value="2"/>
</dbReference>
<proteinExistence type="predicted"/>
<dbReference type="Pfam" id="PF01547">
    <property type="entry name" value="SBP_bac_1"/>
    <property type="match status" value="1"/>
</dbReference>
<dbReference type="PANTHER" id="PTHR43649">
    <property type="entry name" value="ARABINOSE-BINDING PROTEIN-RELATED"/>
    <property type="match status" value="1"/>
</dbReference>
<evidence type="ECO:0000313" key="2">
    <source>
        <dbReference type="Proteomes" id="UP001596108"/>
    </source>
</evidence>
<keyword evidence="2" id="KW-1185">Reference proteome</keyword>
<dbReference type="EMBL" id="JBHSNC010000012">
    <property type="protein sequence ID" value="MFC5528732.1"/>
    <property type="molecule type" value="Genomic_DNA"/>
</dbReference>
<evidence type="ECO:0000313" key="1">
    <source>
        <dbReference type="EMBL" id="MFC5528732.1"/>
    </source>
</evidence>
<dbReference type="SUPFAM" id="SSF53850">
    <property type="entry name" value="Periplasmic binding protein-like II"/>
    <property type="match status" value="1"/>
</dbReference>
<sequence>MGNGGLTLKRKQGFKKYMLTAMAVVLLFSTPGLVPGGKLQVAYALENHVDPIEEPLDYGSDLLDATDDRMPYIDYMVQLGDKVRPKREIIVNASDYSGIKGMEARKLEDYEGVAGTSIATEEQGSIEWEINVEEDGLYNMSALYFPMEGKSSDIERSLLIDGAIPFKEANYLQFQRMWGNESADTLADNQGNELRPKQVERPRWQEEVFKDMEGYHEAPYLFYLSQGKHTLTMVSQREPMIIRYLKIYQVDEPLPYEELRKQYEEQGLKESEGQLIVVQGEDAASKSSPTLYPLSDRSSPAVYPYSASKVKINTIGGYNWRLSGQWIEWEVTVPEDGLYKIGFKSKQNFVRGIYSTRRLTIDGSVPFAEMDEVAFKYNKSYRMDVMGDDDPYMFHLTEGKHVLRLEVSLGQYAALIREVEQSLLNLNTQYRKILMVTGTAPDEIRDYRLDKQIPGLIEGFQTESDRLKTVVDRLKSLSGQSSDQEALLKTMSLQLDEMIANPDTIPSRLKAFKVNTGGIGTWILKAKEQPLEIDAIYIASPSEKLPSGKASFFARLWHLILTFFYSFIIDYNQVGDVADRNKKTITVWIGSGRDQATTIKSLIDETFTPKTGISVNLKLVQMQTLLPATLAGQGPDVAMQIGNDIPVNYAMRNAVENLARFNDFESVSQRFRSSAMVPYTYNSGVYALPETQTFNMLFYRKDILKELGLNVPQTWEDVEKQLAVLNKNHMEFGLPITTQPSYPGENLAPNSVYAMKLLQSGGEFYRNDGKESSLDSAKGVEAFKQWTEYYTDYKLTVEYDFASRFRTGEMPVGIADYTTYNQLSVSAPEIRGMWGFAPVPGTLQQDGTINREVPGGGNAVIMLKQAEDKDAAWEFMKWWTSTDVQTMFGREMEGLMGAAARYPTANIEALDRLPWPINDYKNLKAQFEWVQGIPEVPGGYFTGRHLMNAFYKVVNKQVDPREAIITYSQYVQDEIRLKRNEFGLPN</sequence>
<name>A0ABW0QYQ2_9BACL</name>
<protein>
    <submittedName>
        <fullName evidence="1">Extracellular solute-binding protein</fullName>
    </submittedName>
</protein>
<dbReference type="PANTHER" id="PTHR43649:SF27">
    <property type="entry name" value="EXTRACELLULAR SOLUTE-BINDING PROTEIN FAMILY 1"/>
    <property type="match status" value="1"/>
</dbReference>